<proteinExistence type="predicted"/>
<gene>
    <name evidence="2" type="ORF">PGLA2088_LOCUS31223</name>
</gene>
<reference evidence="2" key="1">
    <citation type="submission" date="2021-02" db="EMBL/GenBank/DDBJ databases">
        <authorList>
            <person name="Dougan E. K."/>
            <person name="Rhodes N."/>
            <person name="Thang M."/>
            <person name="Chan C."/>
        </authorList>
    </citation>
    <scope>NUCLEOTIDE SEQUENCE</scope>
</reference>
<evidence type="ECO:0000313" key="3">
    <source>
        <dbReference type="Proteomes" id="UP000626109"/>
    </source>
</evidence>
<sequence>MAVGSQSVGRSLLAKSCVPPAIDKESRLRGTTEGPFTFYDPNPLGKKNFQAQCVGPEHSRKVTMGLSRMGASFSEANLKVLKEDENARRYMSQRYSEVMGSTSSAPEVSMKTRRQSGQRPAQRKSAEGLSIPSWLQVPAEGTLPVNPGAWCYPTPTRTEVPKSELRRTMTGAAIVVLPNSRRQVSGGELDIHSPNPKSHGKSKPTRSMDYSGEMILM</sequence>
<feature type="compositionally biased region" description="Polar residues" evidence="1">
    <location>
        <begin position="94"/>
        <end position="106"/>
    </location>
</feature>
<protein>
    <submittedName>
        <fullName evidence="2">Uncharacterized protein</fullName>
    </submittedName>
</protein>
<dbReference type="Proteomes" id="UP000626109">
    <property type="component" value="Unassembled WGS sequence"/>
</dbReference>
<feature type="region of interest" description="Disordered" evidence="1">
    <location>
        <begin position="21"/>
        <end position="43"/>
    </location>
</feature>
<name>A0A813KE59_POLGL</name>
<feature type="region of interest" description="Disordered" evidence="1">
    <location>
        <begin position="184"/>
        <end position="217"/>
    </location>
</feature>
<accession>A0A813KE59</accession>
<feature type="region of interest" description="Disordered" evidence="1">
    <location>
        <begin position="94"/>
        <end position="128"/>
    </location>
</feature>
<organism evidence="2 3">
    <name type="scientific">Polarella glacialis</name>
    <name type="common">Dinoflagellate</name>
    <dbReference type="NCBI Taxonomy" id="89957"/>
    <lineage>
        <taxon>Eukaryota</taxon>
        <taxon>Sar</taxon>
        <taxon>Alveolata</taxon>
        <taxon>Dinophyceae</taxon>
        <taxon>Suessiales</taxon>
        <taxon>Suessiaceae</taxon>
        <taxon>Polarella</taxon>
    </lineage>
</organism>
<dbReference type="EMBL" id="CAJNNW010029235">
    <property type="protein sequence ID" value="CAE8699583.1"/>
    <property type="molecule type" value="Genomic_DNA"/>
</dbReference>
<dbReference type="AlphaFoldDB" id="A0A813KE59"/>
<evidence type="ECO:0000256" key="1">
    <source>
        <dbReference type="SAM" id="MobiDB-lite"/>
    </source>
</evidence>
<comment type="caution">
    <text evidence="2">The sequence shown here is derived from an EMBL/GenBank/DDBJ whole genome shotgun (WGS) entry which is preliminary data.</text>
</comment>
<evidence type="ECO:0000313" key="2">
    <source>
        <dbReference type="EMBL" id="CAE8699583.1"/>
    </source>
</evidence>